<keyword evidence="2" id="KW-1185">Reference proteome</keyword>
<protein>
    <submittedName>
        <fullName evidence="1">Uncharacterized protein</fullName>
    </submittedName>
</protein>
<organism evidence="1 2">
    <name type="scientific">Suillus luteus UH-Slu-Lm8-n1</name>
    <dbReference type="NCBI Taxonomy" id="930992"/>
    <lineage>
        <taxon>Eukaryota</taxon>
        <taxon>Fungi</taxon>
        <taxon>Dikarya</taxon>
        <taxon>Basidiomycota</taxon>
        <taxon>Agaricomycotina</taxon>
        <taxon>Agaricomycetes</taxon>
        <taxon>Agaricomycetidae</taxon>
        <taxon>Boletales</taxon>
        <taxon>Suillineae</taxon>
        <taxon>Suillaceae</taxon>
        <taxon>Suillus</taxon>
    </lineage>
</organism>
<dbReference type="HOGENOM" id="CLU_2279347_0_0_1"/>
<proteinExistence type="predicted"/>
<dbReference type="EMBL" id="KN835204">
    <property type="protein sequence ID" value="KIK43785.1"/>
    <property type="molecule type" value="Genomic_DNA"/>
</dbReference>
<evidence type="ECO:0000313" key="2">
    <source>
        <dbReference type="Proteomes" id="UP000054485"/>
    </source>
</evidence>
<reference evidence="2" key="2">
    <citation type="submission" date="2015-01" db="EMBL/GenBank/DDBJ databases">
        <title>Evolutionary Origins and Diversification of the Mycorrhizal Mutualists.</title>
        <authorList>
            <consortium name="DOE Joint Genome Institute"/>
            <consortium name="Mycorrhizal Genomics Consortium"/>
            <person name="Kohler A."/>
            <person name="Kuo A."/>
            <person name="Nagy L.G."/>
            <person name="Floudas D."/>
            <person name="Copeland A."/>
            <person name="Barry K.W."/>
            <person name="Cichocki N."/>
            <person name="Veneault-Fourrey C."/>
            <person name="LaButti K."/>
            <person name="Lindquist E.A."/>
            <person name="Lipzen A."/>
            <person name="Lundell T."/>
            <person name="Morin E."/>
            <person name="Murat C."/>
            <person name="Riley R."/>
            <person name="Ohm R."/>
            <person name="Sun H."/>
            <person name="Tunlid A."/>
            <person name="Henrissat B."/>
            <person name="Grigoriev I.V."/>
            <person name="Hibbett D.S."/>
            <person name="Martin F."/>
        </authorList>
    </citation>
    <scope>NUCLEOTIDE SEQUENCE [LARGE SCALE GENOMIC DNA]</scope>
    <source>
        <strain evidence="2">UH-Slu-Lm8-n1</strain>
    </source>
</reference>
<dbReference type="InParanoid" id="A0A0D0A1F2"/>
<dbReference type="AlphaFoldDB" id="A0A0D0A1F2"/>
<name>A0A0D0A1F2_9AGAM</name>
<dbReference type="Proteomes" id="UP000054485">
    <property type="component" value="Unassembled WGS sequence"/>
</dbReference>
<accession>A0A0D0A1F2</accession>
<sequence length="102" mass="11135">MPPSISPAYFGLVSFLRGMPHPALSDFPLASSLSSSSFSHLHFQTPNSEHFAPATTQVYLSFPKFVSPLFSRPTNFAPFPSVPQCLINLILDSCCPPLSNLH</sequence>
<reference evidence="1 2" key="1">
    <citation type="submission" date="2014-04" db="EMBL/GenBank/DDBJ databases">
        <authorList>
            <consortium name="DOE Joint Genome Institute"/>
            <person name="Kuo A."/>
            <person name="Ruytinx J."/>
            <person name="Rineau F."/>
            <person name="Colpaert J."/>
            <person name="Kohler A."/>
            <person name="Nagy L.G."/>
            <person name="Floudas D."/>
            <person name="Copeland A."/>
            <person name="Barry K.W."/>
            <person name="Cichocki N."/>
            <person name="Veneault-Fourrey C."/>
            <person name="LaButti K."/>
            <person name="Lindquist E.A."/>
            <person name="Lipzen A."/>
            <person name="Lundell T."/>
            <person name="Morin E."/>
            <person name="Murat C."/>
            <person name="Sun H."/>
            <person name="Tunlid A."/>
            <person name="Henrissat B."/>
            <person name="Grigoriev I.V."/>
            <person name="Hibbett D.S."/>
            <person name="Martin F."/>
            <person name="Nordberg H.P."/>
            <person name="Cantor M.N."/>
            <person name="Hua S.X."/>
        </authorList>
    </citation>
    <scope>NUCLEOTIDE SEQUENCE [LARGE SCALE GENOMIC DNA]</scope>
    <source>
        <strain evidence="1 2">UH-Slu-Lm8-n1</strain>
    </source>
</reference>
<gene>
    <name evidence="1" type="ORF">CY34DRAFT_803389</name>
</gene>
<evidence type="ECO:0000313" key="1">
    <source>
        <dbReference type="EMBL" id="KIK43785.1"/>
    </source>
</evidence>